<protein>
    <submittedName>
        <fullName evidence="2">Type 1 glutamine amidotransferase</fullName>
        <ecNumber evidence="2">3.4.-.-</ecNumber>
    </submittedName>
</protein>
<keyword evidence="2" id="KW-0315">Glutamine amidotransferase</keyword>
<gene>
    <name evidence="2" type="ORF">ACFOHH_09180</name>
</gene>
<dbReference type="InterPro" id="IPR029062">
    <property type="entry name" value="Class_I_gatase-like"/>
</dbReference>
<evidence type="ECO:0000313" key="3">
    <source>
        <dbReference type="Proteomes" id="UP001595377"/>
    </source>
</evidence>
<dbReference type="GO" id="GO:0016787">
    <property type="term" value="F:hydrolase activity"/>
    <property type="evidence" value="ECO:0007669"/>
    <property type="project" value="UniProtKB-KW"/>
</dbReference>
<dbReference type="InterPro" id="IPR044992">
    <property type="entry name" value="ChyE-like"/>
</dbReference>
<dbReference type="RefSeq" id="WP_257311329.1">
    <property type="nucleotide sequence ID" value="NZ_JANFDG010000001.1"/>
</dbReference>
<dbReference type="EC" id="3.4.-.-" evidence="2"/>
<dbReference type="InterPro" id="IPR017926">
    <property type="entry name" value="GATASE"/>
</dbReference>
<dbReference type="Proteomes" id="UP001595377">
    <property type="component" value="Unassembled WGS sequence"/>
</dbReference>
<dbReference type="PANTHER" id="PTHR42695:SF5">
    <property type="entry name" value="GLUTAMINE AMIDOTRANSFERASE YLR126C-RELATED"/>
    <property type="match status" value="1"/>
</dbReference>
<dbReference type="PANTHER" id="PTHR42695">
    <property type="entry name" value="GLUTAMINE AMIDOTRANSFERASE YLR126C-RELATED"/>
    <property type="match status" value="1"/>
</dbReference>
<reference evidence="3" key="1">
    <citation type="journal article" date="2019" name="Int. J. Syst. Evol. Microbiol.">
        <title>The Global Catalogue of Microorganisms (GCM) 10K type strain sequencing project: providing services to taxonomists for standard genome sequencing and annotation.</title>
        <authorList>
            <consortium name="The Broad Institute Genomics Platform"/>
            <consortium name="The Broad Institute Genome Sequencing Center for Infectious Disease"/>
            <person name="Wu L."/>
            <person name="Ma J."/>
        </authorList>
    </citation>
    <scope>NUCLEOTIDE SEQUENCE [LARGE SCALE GENOMIC DNA]</scope>
    <source>
        <strain evidence="3">KCTC 52677</strain>
    </source>
</reference>
<feature type="domain" description="Glutamine amidotransferase" evidence="1">
    <location>
        <begin position="75"/>
        <end position="185"/>
    </location>
</feature>
<keyword evidence="3" id="KW-1185">Reference proteome</keyword>
<dbReference type="SUPFAM" id="SSF52317">
    <property type="entry name" value="Class I glutamine amidotransferase-like"/>
    <property type="match status" value="1"/>
</dbReference>
<organism evidence="2 3">
    <name type="scientific">Shinella pollutisoli</name>
    <dbReference type="NCBI Taxonomy" id="2250594"/>
    <lineage>
        <taxon>Bacteria</taxon>
        <taxon>Pseudomonadati</taxon>
        <taxon>Pseudomonadota</taxon>
        <taxon>Alphaproteobacteria</taxon>
        <taxon>Hyphomicrobiales</taxon>
        <taxon>Rhizobiaceae</taxon>
        <taxon>Shinella</taxon>
    </lineage>
</organism>
<dbReference type="CDD" id="cd01741">
    <property type="entry name" value="GATase1_1"/>
    <property type="match status" value="1"/>
</dbReference>
<evidence type="ECO:0000313" key="2">
    <source>
        <dbReference type="EMBL" id="MFC3073272.1"/>
    </source>
</evidence>
<evidence type="ECO:0000259" key="1">
    <source>
        <dbReference type="Pfam" id="PF00117"/>
    </source>
</evidence>
<accession>A0ABV7DEB5</accession>
<name>A0ABV7DEB5_9HYPH</name>
<sequence>MQVGILEVGRPPEELGGRFASYPEMAAEWLGCAPGTATVYPLIDGVPPPATEDNDLWVITGSRHGVYEDHAFIPPLKDFIRAAFANGRRLVGICFGHQAIASALGGEVIRSPMGWGLGPHAYDVDPAGAPEGFPLQALHMHAFHQDQVTRPPEGAVLLASSDFCRNAAFWYPGRAISFQGHPEFRDDYMRALLETRRGRVLPEALADRTLARLGAPDNCAALAAFVRRTEAW</sequence>
<dbReference type="Gene3D" id="3.40.50.880">
    <property type="match status" value="1"/>
</dbReference>
<dbReference type="EMBL" id="JBHRSP010000015">
    <property type="protein sequence ID" value="MFC3073272.1"/>
    <property type="molecule type" value="Genomic_DNA"/>
</dbReference>
<comment type="caution">
    <text evidence="2">The sequence shown here is derived from an EMBL/GenBank/DDBJ whole genome shotgun (WGS) entry which is preliminary data.</text>
</comment>
<dbReference type="Pfam" id="PF00117">
    <property type="entry name" value="GATase"/>
    <property type="match status" value="1"/>
</dbReference>
<keyword evidence="2" id="KW-0378">Hydrolase</keyword>
<proteinExistence type="predicted"/>